<sequence>MPAKRLRMYQVHCQMLGIMTTTMGDDFGLDPQPSDCLNSSVPHIFGRPSGIDGASEPGQVIGPISDPVQTSSSLNSNAMEHRHSQWMSTRSPSRPNSSLFYKDRFKSKLIEPSHHTGHSSDSFPLNSVSCSHLLSPHDPGSLNHLSTRQSLLKASSSIRHDSICEPLPRFTPAANLLHNSDQLQQPCLKEQQMDQPLPGQYLSPRSSHRSSTYSSQSRDAFFQPETPDSNLPPTQYFQQQQQNQLHQTSTPYSTRQYQSQLHSHISSIRPFLTDNYQPENNFTLGRSVGSFRASTAQPSRSGSMVQVTGEVHHPAFHNSTVNQSHIGLQSTQQKSQKGPSSTSSQPSLQAPPCYYYEYQSSNERPAEAGRHNLMNSTSLVAVTSGDSINTCDDSADPRLIDIGNDGLQPSSSLDINIVSIRGIMIQNAASCL</sequence>
<dbReference type="EMBL" id="CAAALY010001373">
    <property type="protein sequence ID" value="VEL07263.1"/>
    <property type="molecule type" value="Genomic_DNA"/>
</dbReference>
<name>A0A3S5BKU7_9PLAT</name>
<feature type="compositionally biased region" description="Low complexity" evidence="1">
    <location>
        <begin position="235"/>
        <end position="247"/>
    </location>
</feature>
<keyword evidence="3" id="KW-1185">Reference proteome</keyword>
<gene>
    <name evidence="2" type="ORF">PXEA_LOCUS703</name>
</gene>
<feature type="compositionally biased region" description="Polar residues" evidence="1">
    <location>
        <begin position="85"/>
        <end position="98"/>
    </location>
</feature>
<proteinExistence type="predicted"/>
<feature type="compositionally biased region" description="Low complexity" evidence="1">
    <location>
        <begin position="203"/>
        <end position="218"/>
    </location>
</feature>
<accession>A0A3S5BKU7</accession>
<organism evidence="2 3">
    <name type="scientific">Protopolystoma xenopodis</name>
    <dbReference type="NCBI Taxonomy" id="117903"/>
    <lineage>
        <taxon>Eukaryota</taxon>
        <taxon>Metazoa</taxon>
        <taxon>Spiralia</taxon>
        <taxon>Lophotrochozoa</taxon>
        <taxon>Platyhelminthes</taxon>
        <taxon>Monogenea</taxon>
        <taxon>Polyopisthocotylea</taxon>
        <taxon>Polystomatidea</taxon>
        <taxon>Polystomatidae</taxon>
        <taxon>Protopolystoma</taxon>
    </lineage>
</organism>
<feature type="region of interest" description="Disordered" evidence="1">
    <location>
        <begin position="195"/>
        <end position="259"/>
    </location>
</feature>
<evidence type="ECO:0000256" key="1">
    <source>
        <dbReference type="SAM" id="MobiDB-lite"/>
    </source>
</evidence>
<feature type="compositionally biased region" description="Polar residues" evidence="1">
    <location>
        <begin position="248"/>
        <end position="259"/>
    </location>
</feature>
<evidence type="ECO:0000313" key="2">
    <source>
        <dbReference type="EMBL" id="VEL07263.1"/>
    </source>
</evidence>
<evidence type="ECO:0000313" key="3">
    <source>
        <dbReference type="Proteomes" id="UP000784294"/>
    </source>
</evidence>
<feature type="region of interest" description="Disordered" evidence="1">
    <location>
        <begin position="71"/>
        <end position="98"/>
    </location>
</feature>
<comment type="caution">
    <text evidence="2">The sequence shown here is derived from an EMBL/GenBank/DDBJ whole genome shotgun (WGS) entry which is preliminary data.</text>
</comment>
<feature type="compositionally biased region" description="Polar residues" evidence="1">
    <location>
        <begin position="324"/>
        <end position="348"/>
    </location>
</feature>
<protein>
    <submittedName>
        <fullName evidence="2">Uncharacterized protein</fullName>
    </submittedName>
</protein>
<dbReference type="AlphaFoldDB" id="A0A3S5BKU7"/>
<reference evidence="2" key="1">
    <citation type="submission" date="2018-11" db="EMBL/GenBank/DDBJ databases">
        <authorList>
            <consortium name="Pathogen Informatics"/>
        </authorList>
    </citation>
    <scope>NUCLEOTIDE SEQUENCE</scope>
</reference>
<dbReference type="Proteomes" id="UP000784294">
    <property type="component" value="Unassembled WGS sequence"/>
</dbReference>
<feature type="region of interest" description="Disordered" evidence="1">
    <location>
        <begin position="324"/>
        <end position="350"/>
    </location>
</feature>